<protein>
    <submittedName>
        <fullName evidence="2">Uncharacterized protein</fullName>
    </submittedName>
</protein>
<sequence>MFFQTLAPAPDTNVTPSNPSVARRDPSSPHQYCTALVKNEEGAAPLLQQAAPLAEHPDHAVYLDDELDHMRWKMRRVGRKMARQAARAEAHAVDSLARSADANRRICAARWGVRGGEKGDGGIAEGVLGLKTRAAEGKMEIEGLRGRLRDLIMRCSSWSGMR</sequence>
<evidence type="ECO:0000256" key="1">
    <source>
        <dbReference type="SAM" id="MobiDB-lite"/>
    </source>
</evidence>
<name>A0A395J5M3_9HELO</name>
<proteinExistence type="predicted"/>
<dbReference type="AlphaFoldDB" id="A0A395J5M3"/>
<evidence type="ECO:0000313" key="2">
    <source>
        <dbReference type="EMBL" id="RAL67424.1"/>
    </source>
</evidence>
<organism evidence="2 3">
    <name type="scientific">Monilinia fructigena</name>
    <dbReference type="NCBI Taxonomy" id="38457"/>
    <lineage>
        <taxon>Eukaryota</taxon>
        <taxon>Fungi</taxon>
        <taxon>Dikarya</taxon>
        <taxon>Ascomycota</taxon>
        <taxon>Pezizomycotina</taxon>
        <taxon>Leotiomycetes</taxon>
        <taxon>Helotiales</taxon>
        <taxon>Sclerotiniaceae</taxon>
        <taxon>Monilinia</taxon>
    </lineage>
</organism>
<accession>A0A395J5M3</accession>
<feature type="region of interest" description="Disordered" evidence="1">
    <location>
        <begin position="1"/>
        <end position="29"/>
    </location>
</feature>
<comment type="caution">
    <text evidence="2">The sequence shown here is derived from an EMBL/GenBank/DDBJ whole genome shotgun (WGS) entry which is preliminary data.</text>
</comment>
<dbReference type="Proteomes" id="UP000249056">
    <property type="component" value="Unassembled WGS sequence"/>
</dbReference>
<keyword evidence="3" id="KW-1185">Reference proteome</keyword>
<dbReference type="EMBL" id="QKRW01000003">
    <property type="protein sequence ID" value="RAL67424.1"/>
    <property type="molecule type" value="Genomic_DNA"/>
</dbReference>
<evidence type="ECO:0000313" key="3">
    <source>
        <dbReference type="Proteomes" id="UP000249056"/>
    </source>
</evidence>
<reference evidence="2 3" key="1">
    <citation type="submission" date="2018-06" db="EMBL/GenBank/DDBJ databases">
        <title>Genome Sequence of the Brown Rot Fungal Pathogen Monilinia fructigena.</title>
        <authorList>
            <person name="Landi L."/>
            <person name="De Miccolis Angelini R.M."/>
            <person name="Pollastro S."/>
            <person name="Abate D."/>
            <person name="Faretra F."/>
            <person name="Romanazzi G."/>
        </authorList>
    </citation>
    <scope>NUCLEOTIDE SEQUENCE [LARGE SCALE GENOMIC DNA]</scope>
    <source>
        <strain evidence="2 3">Mfrg269</strain>
    </source>
</reference>
<gene>
    <name evidence="2" type="ORF">DID88_008179</name>
</gene>